<feature type="compositionally biased region" description="Polar residues" evidence="1">
    <location>
        <begin position="82"/>
        <end position="98"/>
    </location>
</feature>
<evidence type="ECO:0000256" key="1">
    <source>
        <dbReference type="SAM" id="MobiDB-lite"/>
    </source>
</evidence>
<dbReference type="AlphaFoldDB" id="A0A2P2MHE4"/>
<reference evidence="2" key="1">
    <citation type="submission" date="2018-02" db="EMBL/GenBank/DDBJ databases">
        <title>Rhizophora mucronata_Transcriptome.</title>
        <authorList>
            <person name="Meera S.P."/>
            <person name="Sreeshan A."/>
            <person name="Augustine A."/>
        </authorList>
    </citation>
    <scope>NUCLEOTIDE SEQUENCE</scope>
    <source>
        <tissue evidence="2">Leaf</tissue>
    </source>
</reference>
<proteinExistence type="predicted"/>
<accession>A0A2P2MHE4</accession>
<organism evidence="2">
    <name type="scientific">Rhizophora mucronata</name>
    <name type="common">Asiatic mangrove</name>
    <dbReference type="NCBI Taxonomy" id="61149"/>
    <lineage>
        <taxon>Eukaryota</taxon>
        <taxon>Viridiplantae</taxon>
        <taxon>Streptophyta</taxon>
        <taxon>Embryophyta</taxon>
        <taxon>Tracheophyta</taxon>
        <taxon>Spermatophyta</taxon>
        <taxon>Magnoliopsida</taxon>
        <taxon>eudicotyledons</taxon>
        <taxon>Gunneridae</taxon>
        <taxon>Pentapetalae</taxon>
        <taxon>rosids</taxon>
        <taxon>fabids</taxon>
        <taxon>Malpighiales</taxon>
        <taxon>Rhizophoraceae</taxon>
        <taxon>Rhizophora</taxon>
    </lineage>
</organism>
<evidence type="ECO:0000313" key="2">
    <source>
        <dbReference type="EMBL" id="MBX29640.1"/>
    </source>
</evidence>
<feature type="region of interest" description="Disordered" evidence="1">
    <location>
        <begin position="62"/>
        <end position="109"/>
    </location>
</feature>
<name>A0A2P2MHE4_RHIMU</name>
<feature type="compositionally biased region" description="Basic and acidic residues" evidence="1">
    <location>
        <begin position="100"/>
        <end position="109"/>
    </location>
</feature>
<sequence length="109" mass="12094">MDSVMMRVREQLDRSRQRLYHERAQIIAARLGLPASAPRAMPSSFPTNRIAMNFPNSLARPLMSMTSQKPPISRPPGMLARTPNQFLSTTMPGSSMGHSGQDKPSVETK</sequence>
<dbReference type="EMBL" id="GGEC01049156">
    <property type="protein sequence ID" value="MBX29640.1"/>
    <property type="molecule type" value="Transcribed_RNA"/>
</dbReference>
<protein>
    <submittedName>
        <fullName evidence="2">Uncharacterized protein MANES_15G164300</fullName>
    </submittedName>
</protein>